<feature type="active site" description="Proton acceptor" evidence="8">
    <location>
        <position position="60"/>
    </location>
</feature>
<keyword evidence="5 8" id="KW-0255">Endonuclease</keyword>
<dbReference type="NCBIfam" id="NF000805">
    <property type="entry name" value="PRK00055.2-3"/>
    <property type="match status" value="1"/>
</dbReference>
<comment type="cofactor">
    <cofactor evidence="8">
        <name>Zn(2+)</name>
        <dbReference type="ChEBI" id="CHEBI:29105"/>
    </cofactor>
    <text evidence="8">Binds 2 Zn(2+) ions.</text>
</comment>
<dbReference type="InterPro" id="IPR013471">
    <property type="entry name" value="RNase_Z/BN"/>
</dbReference>
<dbReference type="GO" id="GO:0042781">
    <property type="term" value="F:3'-tRNA processing endoribonuclease activity"/>
    <property type="evidence" value="ECO:0007669"/>
    <property type="project" value="UniProtKB-UniRule"/>
</dbReference>
<comment type="subunit">
    <text evidence="1 8">Homodimer.</text>
</comment>
<evidence type="ECO:0000259" key="9">
    <source>
        <dbReference type="Pfam" id="PF00753"/>
    </source>
</evidence>
<dbReference type="InterPro" id="IPR001279">
    <property type="entry name" value="Metallo-B-lactamas"/>
</dbReference>
<dbReference type="InterPro" id="IPR036866">
    <property type="entry name" value="RibonucZ/Hydroxyglut_hydro"/>
</dbReference>
<accession>A0A6I4VX17</accession>
<feature type="binding site" evidence="8">
    <location>
        <position position="204"/>
    </location>
    <ligand>
        <name>Zn(2+)</name>
        <dbReference type="ChEBI" id="CHEBI:29105"/>
        <label>2</label>
        <note>catalytic</note>
    </ligand>
</feature>
<dbReference type="EMBL" id="WUTW01000001">
    <property type="protein sequence ID" value="MXQ62889.1"/>
    <property type="molecule type" value="Genomic_DNA"/>
</dbReference>
<evidence type="ECO:0000256" key="2">
    <source>
        <dbReference type="ARBA" id="ARBA00022694"/>
    </source>
</evidence>
<evidence type="ECO:0000256" key="8">
    <source>
        <dbReference type="HAMAP-Rule" id="MF_01818"/>
    </source>
</evidence>
<protein>
    <recommendedName>
        <fullName evidence="8">Ribonuclease Z</fullName>
        <shortName evidence="8">RNase Z</shortName>
        <ecNumber evidence="8">3.1.26.11</ecNumber>
    </recommendedName>
    <alternativeName>
        <fullName evidence="8">tRNA 3 endonuclease</fullName>
    </alternativeName>
    <alternativeName>
        <fullName evidence="8">tRNase Z</fullName>
    </alternativeName>
</protein>
<evidence type="ECO:0000256" key="5">
    <source>
        <dbReference type="ARBA" id="ARBA00022759"/>
    </source>
</evidence>
<feature type="binding site" evidence="8">
    <location>
        <position position="262"/>
    </location>
    <ligand>
        <name>Zn(2+)</name>
        <dbReference type="ChEBI" id="CHEBI:29105"/>
        <label>2</label>
        <note>catalytic</note>
    </ligand>
</feature>
<dbReference type="GO" id="GO:0008270">
    <property type="term" value="F:zinc ion binding"/>
    <property type="evidence" value="ECO:0007669"/>
    <property type="project" value="UniProtKB-UniRule"/>
</dbReference>
<evidence type="ECO:0000313" key="10">
    <source>
        <dbReference type="EMBL" id="MXQ62889.1"/>
    </source>
</evidence>
<feature type="binding site" evidence="8">
    <location>
        <position position="61"/>
    </location>
    <ligand>
        <name>Zn(2+)</name>
        <dbReference type="ChEBI" id="CHEBI:29105"/>
        <label>2</label>
        <note>catalytic</note>
    </ligand>
</feature>
<dbReference type="AlphaFoldDB" id="A0A6I4VX17"/>
<evidence type="ECO:0000256" key="4">
    <source>
        <dbReference type="ARBA" id="ARBA00022723"/>
    </source>
</evidence>
<feature type="binding site" evidence="8">
    <location>
        <position position="136"/>
    </location>
    <ligand>
        <name>Zn(2+)</name>
        <dbReference type="ChEBI" id="CHEBI:29105"/>
        <label>1</label>
        <note>catalytic</note>
    </ligand>
</feature>
<comment type="function">
    <text evidence="8">Zinc phosphodiesterase, which displays some tRNA 3'-processing endonuclease activity. Probably involved in tRNA maturation, by removing a 3'-trailer from precursor tRNA.</text>
</comment>
<evidence type="ECO:0000256" key="3">
    <source>
        <dbReference type="ARBA" id="ARBA00022722"/>
    </source>
</evidence>
<evidence type="ECO:0000313" key="11">
    <source>
        <dbReference type="Proteomes" id="UP000431901"/>
    </source>
</evidence>
<dbReference type="OrthoDB" id="9800940at2"/>
<evidence type="ECO:0000256" key="7">
    <source>
        <dbReference type="ARBA" id="ARBA00022833"/>
    </source>
</evidence>
<dbReference type="Gene3D" id="3.60.15.10">
    <property type="entry name" value="Ribonuclease Z/Hydroxyacylglutathione hydrolase-like"/>
    <property type="match status" value="1"/>
</dbReference>
<feature type="binding site" evidence="8">
    <location>
        <position position="58"/>
    </location>
    <ligand>
        <name>Zn(2+)</name>
        <dbReference type="ChEBI" id="CHEBI:29105"/>
        <label>1</label>
        <note>catalytic</note>
    </ligand>
</feature>
<name>A0A6I4VX17_9ACTN</name>
<dbReference type="PANTHER" id="PTHR46018:SF2">
    <property type="entry name" value="ZINC PHOSPHODIESTERASE ELAC PROTEIN 1"/>
    <property type="match status" value="1"/>
</dbReference>
<dbReference type="CDD" id="cd07717">
    <property type="entry name" value="RNaseZ_ZiPD-like_MBL-fold"/>
    <property type="match status" value="1"/>
</dbReference>
<evidence type="ECO:0000256" key="1">
    <source>
        <dbReference type="ARBA" id="ARBA00011738"/>
    </source>
</evidence>
<sequence length="304" mass="33162">MLGSASAVPTKRRNHNGYLLRWDGHGLLFDPGEGTQRQMTRAGASATELNWLCLTHFHGDHCLGVPGIVQRIARDQVPHPVRAVFPGSGAEYWARLRHASLFRDTDVITEHPLTGDGVDLDTGDAPFTLTARRLSHPVDAYGYRLAEPDGRRMLPDELARFGVTGPLVRTLLDTGAVVAPSGRTVRLDEVSARRPGQVFAFVMDTRLCAGVTALAAGADMLVIESTFLNRDAALAAEYGHLTAGQAGRVASDGGVRHLVLTHFSERYPADEEHRFHDEAAAAFDGEITVVHDLDRIPLPKRRDK</sequence>
<organism evidence="10 11">
    <name type="scientific">Actinomadura rayongensis</name>
    <dbReference type="NCBI Taxonomy" id="1429076"/>
    <lineage>
        <taxon>Bacteria</taxon>
        <taxon>Bacillati</taxon>
        <taxon>Actinomycetota</taxon>
        <taxon>Actinomycetes</taxon>
        <taxon>Streptosporangiales</taxon>
        <taxon>Thermomonosporaceae</taxon>
        <taxon>Actinomadura</taxon>
    </lineage>
</organism>
<keyword evidence="4 8" id="KW-0479">Metal-binding</keyword>
<comment type="catalytic activity">
    <reaction evidence="8">
        <text>Endonucleolytic cleavage of RNA, removing extra 3' nucleotides from tRNA precursor, generating 3' termini of tRNAs. A 3'-hydroxy group is left at the tRNA terminus and a 5'-phosphoryl group is left at the trailer molecule.</text>
        <dbReference type="EC" id="3.1.26.11"/>
    </reaction>
</comment>
<evidence type="ECO:0000256" key="6">
    <source>
        <dbReference type="ARBA" id="ARBA00022801"/>
    </source>
</evidence>
<reference evidence="10 11" key="1">
    <citation type="submission" date="2019-12" db="EMBL/GenBank/DDBJ databases">
        <title>Nocardia macrotermitis sp. nov. and Nocardia aurantia sp. nov., isolated from the gut of the fungus growing-termite Macrotermes natalensis.</title>
        <authorList>
            <person name="Christine B."/>
            <person name="Rene B."/>
        </authorList>
    </citation>
    <scope>NUCLEOTIDE SEQUENCE [LARGE SCALE GENOMIC DNA]</scope>
    <source>
        <strain evidence="10 11">DSM 102126</strain>
    </source>
</reference>
<feature type="binding site" evidence="8">
    <location>
        <position position="60"/>
    </location>
    <ligand>
        <name>Zn(2+)</name>
        <dbReference type="ChEBI" id="CHEBI:29105"/>
        <label>2</label>
        <note>catalytic</note>
    </ligand>
</feature>
<keyword evidence="3 8" id="KW-0540">Nuclease</keyword>
<keyword evidence="2 8" id="KW-0819">tRNA processing</keyword>
<proteinExistence type="inferred from homology"/>
<keyword evidence="7 8" id="KW-0862">Zinc</keyword>
<dbReference type="EC" id="3.1.26.11" evidence="8"/>
<dbReference type="SUPFAM" id="SSF56281">
    <property type="entry name" value="Metallo-hydrolase/oxidoreductase"/>
    <property type="match status" value="1"/>
</dbReference>
<feature type="binding site" evidence="8">
    <location>
        <position position="56"/>
    </location>
    <ligand>
        <name>Zn(2+)</name>
        <dbReference type="ChEBI" id="CHEBI:29105"/>
        <label>1</label>
        <note>catalytic</note>
    </ligand>
</feature>
<comment type="caution">
    <text evidence="10">The sequence shown here is derived from an EMBL/GenBank/DDBJ whole genome shotgun (WGS) entry which is preliminary data.</text>
</comment>
<keyword evidence="6 8" id="KW-0378">Hydrolase</keyword>
<dbReference type="HAMAP" id="MF_01818">
    <property type="entry name" value="RNase_Z_BN"/>
    <property type="match status" value="1"/>
</dbReference>
<comment type="similarity">
    <text evidence="8">Belongs to the RNase Z family.</text>
</comment>
<dbReference type="Proteomes" id="UP000431901">
    <property type="component" value="Unassembled WGS sequence"/>
</dbReference>
<gene>
    <name evidence="8" type="primary">rnz</name>
    <name evidence="10" type="ORF">GQ466_02465</name>
</gene>
<feature type="binding site" evidence="8">
    <location>
        <position position="204"/>
    </location>
    <ligand>
        <name>Zn(2+)</name>
        <dbReference type="ChEBI" id="CHEBI:29105"/>
        <label>1</label>
        <note>catalytic</note>
    </ligand>
</feature>
<keyword evidence="11" id="KW-1185">Reference proteome</keyword>
<feature type="domain" description="Metallo-beta-lactamase" evidence="9">
    <location>
        <begin position="12"/>
        <end position="112"/>
    </location>
</feature>
<dbReference type="Pfam" id="PF00753">
    <property type="entry name" value="Lactamase_B"/>
    <property type="match status" value="1"/>
</dbReference>
<dbReference type="PANTHER" id="PTHR46018">
    <property type="entry name" value="ZINC PHOSPHODIESTERASE ELAC PROTEIN 1"/>
    <property type="match status" value="1"/>
</dbReference>